<dbReference type="Proteomes" id="UP001330827">
    <property type="component" value="Chromosome"/>
</dbReference>
<accession>A0ABZ1G1S2</accession>
<evidence type="ECO:0000313" key="3">
    <source>
        <dbReference type="Proteomes" id="UP001330827"/>
    </source>
</evidence>
<feature type="domain" description="PPC" evidence="1">
    <location>
        <begin position="1"/>
        <end position="111"/>
    </location>
</feature>
<dbReference type="PROSITE" id="PS51742">
    <property type="entry name" value="PPC"/>
    <property type="match status" value="1"/>
</dbReference>
<reference evidence="2 3" key="1">
    <citation type="submission" date="2022-10" db="EMBL/GenBank/DDBJ databases">
        <title>The complete genomes of actinobacterial strains from the NBC collection.</title>
        <authorList>
            <person name="Joergensen T.S."/>
            <person name="Alvarez Arevalo M."/>
            <person name="Sterndorff E.B."/>
            <person name="Faurdal D."/>
            <person name="Vuksanovic O."/>
            <person name="Mourched A.-S."/>
            <person name="Charusanti P."/>
            <person name="Shaw S."/>
            <person name="Blin K."/>
            <person name="Weber T."/>
        </authorList>
    </citation>
    <scope>NUCLEOTIDE SEQUENCE [LARGE SCALE GENOMIC DNA]</scope>
    <source>
        <strain evidence="2 3">NBC 01769</strain>
    </source>
</reference>
<gene>
    <name evidence="2" type="ORF">OIE64_13950</name>
</gene>
<sequence>MLTIDVAKGEEVMARVTDELALNGITRGAIVSVIGAVDQCEVSTMPKHDASSDVIRTYTDPLEMFGSGEVRDGIPHIHAVFGTEDGSAVSGHLHAATVGHWFVRVYVIAGQ</sequence>
<dbReference type="RefSeq" id="WP_326592133.1">
    <property type="nucleotide sequence ID" value="NZ_CP109114.1"/>
</dbReference>
<dbReference type="GO" id="GO:0003677">
    <property type="term" value="F:DNA binding"/>
    <property type="evidence" value="ECO:0007669"/>
    <property type="project" value="UniProtKB-KW"/>
</dbReference>
<proteinExistence type="predicted"/>
<organism evidence="2 3">
    <name type="scientific">Streptomyces brevispora</name>
    <dbReference type="NCBI Taxonomy" id="887462"/>
    <lineage>
        <taxon>Bacteria</taxon>
        <taxon>Bacillati</taxon>
        <taxon>Actinomycetota</taxon>
        <taxon>Actinomycetes</taxon>
        <taxon>Kitasatosporales</taxon>
        <taxon>Streptomycetaceae</taxon>
        <taxon>Streptomyces</taxon>
    </lineage>
</organism>
<dbReference type="EMBL" id="CP109114">
    <property type="protein sequence ID" value="WSC13837.1"/>
    <property type="molecule type" value="Genomic_DNA"/>
</dbReference>
<keyword evidence="3" id="KW-1185">Reference proteome</keyword>
<dbReference type="InterPro" id="IPR005175">
    <property type="entry name" value="PPC_dom"/>
</dbReference>
<dbReference type="Gene3D" id="3.30.1330.80">
    <property type="entry name" value="Hypothetical protein, similar to alpha- acetolactate decarboxylase, domain 2"/>
    <property type="match status" value="1"/>
</dbReference>
<protein>
    <submittedName>
        <fullName evidence="2">DNA-binding protein</fullName>
    </submittedName>
</protein>
<evidence type="ECO:0000259" key="1">
    <source>
        <dbReference type="PROSITE" id="PS51742"/>
    </source>
</evidence>
<dbReference type="SUPFAM" id="SSF117856">
    <property type="entry name" value="AF0104/ALDC/Ptd012-like"/>
    <property type="match status" value="1"/>
</dbReference>
<dbReference type="Pfam" id="PF03479">
    <property type="entry name" value="PCC"/>
    <property type="match status" value="1"/>
</dbReference>
<keyword evidence="2" id="KW-0238">DNA-binding</keyword>
<evidence type="ECO:0000313" key="2">
    <source>
        <dbReference type="EMBL" id="WSC13837.1"/>
    </source>
</evidence>
<name>A0ABZ1G1S2_9ACTN</name>